<comment type="caution">
    <text evidence="2">The sequence shown here is derived from an EMBL/GenBank/DDBJ whole genome shotgun (WGS) entry which is preliminary data.</text>
</comment>
<dbReference type="GO" id="GO:0120009">
    <property type="term" value="P:intermembrane lipid transfer"/>
    <property type="evidence" value="ECO:0007669"/>
    <property type="project" value="UniProtKB-ARBA"/>
</dbReference>
<proteinExistence type="inferred from homology"/>
<dbReference type="GO" id="GO:0005829">
    <property type="term" value="C:cytosol"/>
    <property type="evidence" value="ECO:0007669"/>
    <property type="project" value="TreeGrafter"/>
</dbReference>
<organism evidence="2 3">
    <name type="scientific">Ensete ventricosum</name>
    <name type="common">Abyssinian banana</name>
    <name type="synonym">Musa ensete</name>
    <dbReference type="NCBI Taxonomy" id="4639"/>
    <lineage>
        <taxon>Eukaryota</taxon>
        <taxon>Viridiplantae</taxon>
        <taxon>Streptophyta</taxon>
        <taxon>Embryophyta</taxon>
        <taxon>Tracheophyta</taxon>
        <taxon>Spermatophyta</taxon>
        <taxon>Magnoliopsida</taxon>
        <taxon>Liliopsida</taxon>
        <taxon>Zingiberales</taxon>
        <taxon>Musaceae</taxon>
        <taxon>Ensete</taxon>
    </lineage>
</organism>
<dbReference type="EMBL" id="AMZH03001041">
    <property type="protein sequence ID" value="RRT80873.1"/>
    <property type="molecule type" value="Genomic_DNA"/>
</dbReference>
<dbReference type="GO" id="GO:0016020">
    <property type="term" value="C:membrane"/>
    <property type="evidence" value="ECO:0007669"/>
    <property type="project" value="TreeGrafter"/>
</dbReference>
<comment type="similarity">
    <text evidence="1">Belongs to the OSBP family.</text>
</comment>
<dbReference type="InterPro" id="IPR037239">
    <property type="entry name" value="OSBP_sf"/>
</dbReference>
<dbReference type="Pfam" id="PF01237">
    <property type="entry name" value="Oxysterol_BP"/>
    <property type="match status" value="2"/>
</dbReference>
<gene>
    <name evidence="2" type="ORF">B296_00013898</name>
</gene>
<accession>A0A427AXA0</accession>
<reference evidence="2 3" key="1">
    <citation type="journal article" date="2014" name="Agronomy (Basel)">
        <title>A Draft Genome Sequence for Ensete ventricosum, the Drought-Tolerant Tree Against Hunger.</title>
        <authorList>
            <person name="Harrison J."/>
            <person name="Moore K.A."/>
            <person name="Paszkiewicz K."/>
            <person name="Jones T."/>
            <person name="Grant M."/>
            <person name="Ambacheew D."/>
            <person name="Muzemil S."/>
            <person name="Studholme D.J."/>
        </authorList>
    </citation>
    <scope>NUCLEOTIDE SEQUENCE [LARGE SCALE GENOMIC DNA]</scope>
</reference>
<dbReference type="AlphaFoldDB" id="A0A427AXA0"/>
<dbReference type="Proteomes" id="UP000287651">
    <property type="component" value="Unassembled WGS sequence"/>
</dbReference>
<evidence type="ECO:0000256" key="1">
    <source>
        <dbReference type="ARBA" id="ARBA00008842"/>
    </source>
</evidence>
<evidence type="ECO:0000313" key="2">
    <source>
        <dbReference type="EMBL" id="RRT80873.1"/>
    </source>
</evidence>
<evidence type="ECO:0000313" key="3">
    <source>
        <dbReference type="Proteomes" id="UP000287651"/>
    </source>
</evidence>
<dbReference type="InterPro" id="IPR000648">
    <property type="entry name" value="Oxysterol-bd"/>
</dbReference>
<dbReference type="PANTHER" id="PTHR10972">
    <property type="entry name" value="OXYSTEROL-BINDING PROTEIN-RELATED"/>
    <property type="match status" value="1"/>
</dbReference>
<dbReference type="SUPFAM" id="SSF144000">
    <property type="entry name" value="Oxysterol-binding protein-like"/>
    <property type="match status" value="1"/>
</dbReference>
<dbReference type="PANTHER" id="PTHR10972:SF88">
    <property type="entry name" value="OXYSTEROL-BINDING PROTEIN-RELATED PROTEIN 2B"/>
    <property type="match status" value="1"/>
</dbReference>
<dbReference type="Gene3D" id="2.40.160.120">
    <property type="match status" value="1"/>
</dbReference>
<name>A0A427AXA0_ENSVE</name>
<dbReference type="FunFam" id="2.40.160.120:FF:000001">
    <property type="entry name" value="Oxysterol-binding protein"/>
    <property type="match status" value="1"/>
</dbReference>
<protein>
    <submittedName>
        <fullName evidence="2">Uncharacterized protein</fullName>
    </submittedName>
</protein>
<dbReference type="GO" id="GO:0032934">
    <property type="term" value="F:sterol binding"/>
    <property type="evidence" value="ECO:0007669"/>
    <property type="project" value="TreeGrafter"/>
</dbReference>
<sequence length="156" mass="17805">MRILKVAAFAVSGYASSIGRSCKPFNPLLGETYEADFPEKGIRFISEKVSHHPMLIACHCEGKGWKFWGDSNLTSKFWGQSIQLDPVGVLTLEFDDGEIFQWSKVQGYVEDVKGEKKLPPTDSRLRPDQRHLENGEYEKANAEKLRLEKRQRMVCV</sequence>